<proteinExistence type="predicted"/>
<dbReference type="InterPro" id="IPR007372">
    <property type="entry name" value="Lipid/polyisoprenoid-bd_YceI"/>
</dbReference>
<gene>
    <name evidence="3" type="ORF">YBN1229_v1_2860</name>
</gene>
<dbReference type="Pfam" id="PF04264">
    <property type="entry name" value="YceI"/>
    <property type="match status" value="1"/>
</dbReference>
<evidence type="ECO:0000313" key="3">
    <source>
        <dbReference type="EMBL" id="CPR21005.1"/>
    </source>
</evidence>
<dbReference type="RefSeq" id="WP_046478871.1">
    <property type="nucleotide sequence ID" value="NZ_LN829118.1"/>
</dbReference>
<dbReference type="InterPro" id="IPR036761">
    <property type="entry name" value="TTHA0802/YceI-like_sf"/>
</dbReference>
<feature type="signal peptide" evidence="1">
    <location>
        <begin position="1"/>
        <end position="28"/>
    </location>
</feature>
<dbReference type="PANTHER" id="PTHR34406:SF2">
    <property type="entry name" value="PERIPLASMIC PROTEIN"/>
    <property type="match status" value="1"/>
</dbReference>
<accession>A0A0D6JIA9</accession>
<evidence type="ECO:0000256" key="1">
    <source>
        <dbReference type="SAM" id="SignalP"/>
    </source>
</evidence>
<dbReference type="PANTHER" id="PTHR34406">
    <property type="entry name" value="PROTEIN YCEI"/>
    <property type="match status" value="1"/>
</dbReference>
<dbReference type="Gene3D" id="2.40.128.110">
    <property type="entry name" value="Lipid/polyisoprenoid-binding, YceI-like"/>
    <property type="match status" value="1"/>
</dbReference>
<dbReference type="KEGG" id="fiy:BN1229_v1_2860"/>
<evidence type="ECO:0000313" key="4">
    <source>
        <dbReference type="Proteomes" id="UP000033187"/>
    </source>
</evidence>
<dbReference type="SUPFAM" id="SSF101874">
    <property type="entry name" value="YceI-like"/>
    <property type="match status" value="1"/>
</dbReference>
<dbReference type="SMART" id="SM00867">
    <property type="entry name" value="YceI"/>
    <property type="match status" value="1"/>
</dbReference>
<dbReference type="AlphaFoldDB" id="A0A0D6JIA9"/>
<name>A0A0D6JIA9_9HYPH</name>
<protein>
    <submittedName>
        <fullName evidence="3">YceI-like domain protein</fullName>
    </submittedName>
</protein>
<dbReference type="EMBL" id="LN829119">
    <property type="protein sequence ID" value="CPR21005.1"/>
    <property type="molecule type" value="Genomic_DNA"/>
</dbReference>
<sequence>MVGRLRNLALALLAAASLLQITVTQSRAETFVLDRDHTEVRASWDHLGISRQSANFNDVIGRVEFSPDRPEQSSVDITIKVASISTGVPALDKHLKETTDFFDVNKYPNITFRSRSVAMTSAKSANIEGDLTINGITKPVTLSAVWNFLGEHPLANVNPVYKDVQAAGFSARTQILRSEWGISRTIPLVSDEIRITIEVEMLKRP</sequence>
<feature type="chain" id="PRO_5002306277" evidence="1">
    <location>
        <begin position="29"/>
        <end position="205"/>
    </location>
</feature>
<organism evidence="3 4">
    <name type="scientific">Candidatus Filomicrobium marinum</name>
    <dbReference type="NCBI Taxonomy" id="1608628"/>
    <lineage>
        <taxon>Bacteria</taxon>
        <taxon>Pseudomonadati</taxon>
        <taxon>Pseudomonadota</taxon>
        <taxon>Alphaproteobacteria</taxon>
        <taxon>Hyphomicrobiales</taxon>
        <taxon>Hyphomicrobiaceae</taxon>
        <taxon>Filomicrobium</taxon>
    </lineage>
</organism>
<dbReference type="KEGG" id="fil:BN1229_v1_3057"/>
<dbReference type="Proteomes" id="UP000033187">
    <property type="component" value="Chromosome 1"/>
</dbReference>
<evidence type="ECO:0000259" key="2">
    <source>
        <dbReference type="SMART" id="SM00867"/>
    </source>
</evidence>
<keyword evidence="1" id="KW-0732">Signal</keyword>
<keyword evidence="4" id="KW-1185">Reference proteome</keyword>
<feature type="domain" description="Lipid/polyisoprenoid-binding YceI-like" evidence="2">
    <location>
        <begin position="30"/>
        <end position="202"/>
    </location>
</feature>
<reference evidence="4" key="1">
    <citation type="submission" date="2015-02" db="EMBL/GenBank/DDBJ databases">
        <authorList>
            <person name="Chooi Y.-H."/>
        </authorList>
    </citation>
    <scope>NUCLEOTIDE SEQUENCE [LARGE SCALE GENOMIC DNA]</scope>
    <source>
        <strain evidence="4">strain Y</strain>
    </source>
</reference>